<feature type="coiled-coil region" evidence="6">
    <location>
        <begin position="26"/>
        <end position="53"/>
    </location>
</feature>
<gene>
    <name evidence="10" type="ORF">E2562_033095</name>
</gene>
<protein>
    <recommendedName>
        <fullName evidence="12">AAA+ ATPase domain-containing protein</fullName>
    </recommendedName>
</protein>
<comment type="caution">
    <text evidence="10">The sequence shown here is derived from an EMBL/GenBank/DDBJ whole genome shotgun (WGS) entry which is preliminary data.</text>
</comment>
<keyword evidence="6" id="KW-0175">Coiled coil</keyword>
<dbReference type="InterPro" id="IPR038005">
    <property type="entry name" value="RX-like_CC"/>
</dbReference>
<keyword evidence="5" id="KW-0611">Plant defense</keyword>
<evidence type="ECO:0000256" key="4">
    <source>
        <dbReference type="ARBA" id="ARBA00022741"/>
    </source>
</evidence>
<feature type="domain" description="NB-ARC" evidence="7">
    <location>
        <begin position="177"/>
        <end position="349"/>
    </location>
</feature>
<dbReference type="OrthoDB" id="692120at2759"/>
<dbReference type="FunFam" id="1.10.10.10:FF:000322">
    <property type="entry name" value="Probable disease resistance protein At1g63360"/>
    <property type="match status" value="1"/>
</dbReference>
<dbReference type="InterPro" id="IPR036388">
    <property type="entry name" value="WH-like_DNA-bd_sf"/>
</dbReference>
<feature type="domain" description="Disease resistance protein winged helix" evidence="9">
    <location>
        <begin position="435"/>
        <end position="506"/>
    </location>
</feature>
<evidence type="ECO:0000256" key="6">
    <source>
        <dbReference type="SAM" id="Coils"/>
    </source>
</evidence>
<keyword evidence="11" id="KW-1185">Reference proteome</keyword>
<dbReference type="GO" id="GO:0042742">
    <property type="term" value="P:defense response to bacterium"/>
    <property type="evidence" value="ECO:0007669"/>
    <property type="project" value="UniProtKB-ARBA"/>
</dbReference>
<evidence type="ECO:0000259" key="7">
    <source>
        <dbReference type="Pfam" id="PF00931"/>
    </source>
</evidence>
<dbReference type="FunFam" id="3.40.50.300:FF:001091">
    <property type="entry name" value="Probable disease resistance protein At1g61300"/>
    <property type="match status" value="1"/>
</dbReference>
<dbReference type="InterPro" id="IPR058922">
    <property type="entry name" value="WHD_DRP"/>
</dbReference>
<dbReference type="Pfam" id="PF23559">
    <property type="entry name" value="WHD_DRP"/>
    <property type="match status" value="1"/>
</dbReference>
<dbReference type="Gene3D" id="1.10.10.10">
    <property type="entry name" value="Winged helix-like DNA-binding domain superfamily/Winged helix DNA-binding domain"/>
    <property type="match status" value="1"/>
</dbReference>
<dbReference type="Pfam" id="PF00931">
    <property type="entry name" value="NB-ARC"/>
    <property type="match status" value="1"/>
</dbReference>
<accession>A0A6G1DS31</accession>
<dbReference type="GO" id="GO:0002758">
    <property type="term" value="P:innate immune response-activating signaling pathway"/>
    <property type="evidence" value="ECO:0007669"/>
    <property type="project" value="UniProtKB-ARBA"/>
</dbReference>
<dbReference type="Pfam" id="PF18052">
    <property type="entry name" value="Rx_N"/>
    <property type="match status" value="1"/>
</dbReference>
<dbReference type="InterPro" id="IPR027417">
    <property type="entry name" value="P-loop_NTPase"/>
</dbReference>
<dbReference type="AlphaFoldDB" id="A0A6G1DS31"/>
<keyword evidence="3" id="KW-0677">Repeat</keyword>
<evidence type="ECO:0000256" key="3">
    <source>
        <dbReference type="ARBA" id="ARBA00022737"/>
    </source>
</evidence>
<dbReference type="PANTHER" id="PTHR23155">
    <property type="entry name" value="DISEASE RESISTANCE PROTEIN RP"/>
    <property type="match status" value="1"/>
</dbReference>
<evidence type="ECO:0000259" key="8">
    <source>
        <dbReference type="Pfam" id="PF18052"/>
    </source>
</evidence>
<evidence type="ECO:0008006" key="12">
    <source>
        <dbReference type="Google" id="ProtNLM"/>
    </source>
</evidence>
<keyword evidence="4" id="KW-0547">Nucleotide-binding</keyword>
<dbReference type="PRINTS" id="PR00364">
    <property type="entry name" value="DISEASERSIST"/>
</dbReference>
<feature type="domain" description="Disease resistance N-terminal" evidence="8">
    <location>
        <begin position="7"/>
        <end position="95"/>
    </location>
</feature>
<dbReference type="GO" id="GO:0043531">
    <property type="term" value="F:ADP binding"/>
    <property type="evidence" value="ECO:0007669"/>
    <property type="project" value="InterPro"/>
</dbReference>
<organism evidence="10 11">
    <name type="scientific">Oryza meyeriana var. granulata</name>
    <dbReference type="NCBI Taxonomy" id="110450"/>
    <lineage>
        <taxon>Eukaryota</taxon>
        <taxon>Viridiplantae</taxon>
        <taxon>Streptophyta</taxon>
        <taxon>Embryophyta</taxon>
        <taxon>Tracheophyta</taxon>
        <taxon>Spermatophyta</taxon>
        <taxon>Magnoliopsida</taxon>
        <taxon>Liliopsida</taxon>
        <taxon>Poales</taxon>
        <taxon>Poaceae</taxon>
        <taxon>BOP clade</taxon>
        <taxon>Oryzoideae</taxon>
        <taxon>Oryzeae</taxon>
        <taxon>Oryzinae</taxon>
        <taxon>Oryza</taxon>
        <taxon>Oryza meyeriana</taxon>
    </lineage>
</organism>
<dbReference type="GO" id="GO:0009626">
    <property type="term" value="P:plant-type hypersensitive response"/>
    <property type="evidence" value="ECO:0007669"/>
    <property type="project" value="UniProtKB-ARBA"/>
</dbReference>
<dbReference type="SUPFAM" id="SSF52540">
    <property type="entry name" value="P-loop containing nucleoside triphosphate hydrolases"/>
    <property type="match status" value="1"/>
</dbReference>
<proteinExistence type="inferred from homology"/>
<evidence type="ECO:0000256" key="5">
    <source>
        <dbReference type="ARBA" id="ARBA00022821"/>
    </source>
</evidence>
<evidence type="ECO:0000313" key="10">
    <source>
        <dbReference type="EMBL" id="KAF0915022.1"/>
    </source>
</evidence>
<evidence type="ECO:0000313" key="11">
    <source>
        <dbReference type="Proteomes" id="UP000479710"/>
    </source>
</evidence>
<sequence>MELALAALSSLLPKLDTLLTDEYKLQKGLRGEIKFLQAEMESMQAALNKVSKLLPAHQIDDGVKIWVRDLKELSYDIEDSVDTFMVRVDASVCSKPHSFRSFFDRAISLLTRAKTRHRIATDMEEIKNRVHMAADRRARYRFEDAAVQPDNTAVDPRLPAIYEDVKNLVGIDGPAEKLVALLMHGESVRKQQLMVVSIVGVGGLGKTTLANSVYQRLRGEFQSHAFVSVSLKPDVNKIFSSILRQVSGTEYTNAEAWSHTELIDKIRQILENRRYIIVIDDVWDESAWTLMKCALVDSNHGSRVIVTTRNAGVAKFSCSPTDGTMYELPPLSDTDSKTLFHKRIFDKEEEIQSELEEISGKILKKCGGVPLAIITIASMLASMPNKTKYEWYNVYHSLGSGLEKDKTLENMREILSLSYSDLPSYLKPCLLFLSIFPEDYYIQRSWLVEMWVAEGLVGEKQGKNLYELGESYFNELVNRNMLQPQYIDENGSALSCVVHDIILDLIISLSAEENFVTISEDLQHKPPLGKVRRLSLQGRREVYAEEHREQESKKEKVAIQGTMDMPHARSLFGFGDASDWMPSLSRFSVLRVLRLDYFPSRNNRPKVLRSFHHLSIHTRTSSKYSSAKTT</sequence>
<dbReference type="InterPro" id="IPR002182">
    <property type="entry name" value="NB-ARC"/>
</dbReference>
<reference evidence="10 11" key="1">
    <citation type="submission" date="2019-11" db="EMBL/GenBank/DDBJ databases">
        <title>Whole genome sequence of Oryza granulata.</title>
        <authorList>
            <person name="Li W."/>
        </authorList>
    </citation>
    <scope>NUCLEOTIDE SEQUENCE [LARGE SCALE GENOMIC DNA]</scope>
    <source>
        <strain evidence="11">cv. Menghai</strain>
        <tissue evidence="10">Leaf</tissue>
    </source>
</reference>
<evidence type="ECO:0000256" key="1">
    <source>
        <dbReference type="ARBA" id="ARBA00008894"/>
    </source>
</evidence>
<keyword evidence="2" id="KW-0433">Leucine-rich repeat</keyword>
<dbReference type="EMBL" id="SPHZ02000006">
    <property type="protein sequence ID" value="KAF0915022.1"/>
    <property type="molecule type" value="Genomic_DNA"/>
</dbReference>
<dbReference type="InterPro" id="IPR042197">
    <property type="entry name" value="Apaf_helical"/>
</dbReference>
<dbReference type="CDD" id="cd14798">
    <property type="entry name" value="RX-CC_like"/>
    <property type="match status" value="1"/>
</dbReference>
<dbReference type="Proteomes" id="UP000479710">
    <property type="component" value="Unassembled WGS sequence"/>
</dbReference>
<dbReference type="InterPro" id="IPR044974">
    <property type="entry name" value="Disease_R_plants"/>
</dbReference>
<name>A0A6G1DS31_9ORYZ</name>
<evidence type="ECO:0000259" key="9">
    <source>
        <dbReference type="Pfam" id="PF23559"/>
    </source>
</evidence>
<dbReference type="Gene3D" id="1.20.5.4130">
    <property type="match status" value="1"/>
</dbReference>
<dbReference type="InterPro" id="IPR041118">
    <property type="entry name" value="Rx_N"/>
</dbReference>
<dbReference type="PANTHER" id="PTHR23155:SF1137">
    <property type="entry name" value="OS08G0387700 PROTEIN"/>
    <property type="match status" value="1"/>
</dbReference>
<comment type="similarity">
    <text evidence="1">Belongs to the disease resistance NB-LRR family.</text>
</comment>
<dbReference type="Gene3D" id="1.10.8.430">
    <property type="entry name" value="Helical domain of apoptotic protease-activating factors"/>
    <property type="match status" value="1"/>
</dbReference>
<evidence type="ECO:0000256" key="2">
    <source>
        <dbReference type="ARBA" id="ARBA00022614"/>
    </source>
</evidence>
<dbReference type="Gene3D" id="3.40.50.300">
    <property type="entry name" value="P-loop containing nucleotide triphosphate hydrolases"/>
    <property type="match status" value="1"/>
</dbReference>